<reference evidence="1" key="1">
    <citation type="submission" date="2019-02" db="EMBL/GenBank/DDBJ databases">
        <authorList>
            <person name="Gruber-Vodicka R. H."/>
            <person name="Seah K. B. B."/>
        </authorList>
    </citation>
    <scope>NUCLEOTIDE SEQUENCE</scope>
    <source>
        <strain evidence="1">BECK_BZ125</strain>
    </source>
</reference>
<evidence type="ECO:0000313" key="1">
    <source>
        <dbReference type="EMBL" id="VFK43006.1"/>
    </source>
</evidence>
<organism evidence="1">
    <name type="scientific">Candidatus Kentrum sp. TC</name>
    <dbReference type="NCBI Taxonomy" id="2126339"/>
    <lineage>
        <taxon>Bacteria</taxon>
        <taxon>Pseudomonadati</taxon>
        <taxon>Pseudomonadota</taxon>
        <taxon>Gammaproteobacteria</taxon>
        <taxon>Candidatus Kentrum</taxon>
    </lineage>
</organism>
<name>A0A450YNC8_9GAMM</name>
<sequence length="127" mass="14973">MPRERWPSGWWNPWPNECYPSNDHGGFVTPEDEKALLSFVKRSKAMRNTNLSDEQWSGMFAFLKRQSRIRLCNERAFVGNSWKRFEGICADHPRVDKGHDSDDIIVTKILFLRFRMGMHGELQMNRA</sequence>
<protein>
    <submittedName>
        <fullName evidence="1">Uncharacterized protein</fullName>
    </submittedName>
</protein>
<dbReference type="AlphaFoldDB" id="A0A450YNC8"/>
<dbReference type="EMBL" id="CAADFT010000022">
    <property type="protein sequence ID" value="VFK43006.1"/>
    <property type="molecule type" value="Genomic_DNA"/>
</dbReference>
<gene>
    <name evidence="1" type="ORF">BECKTC1821E_GA0114239_102242</name>
</gene>
<accession>A0A450YNC8</accession>
<proteinExistence type="predicted"/>